<dbReference type="Gene3D" id="2.40.40.20">
    <property type="match status" value="1"/>
</dbReference>
<dbReference type="GO" id="GO:0009055">
    <property type="term" value="F:electron transfer activity"/>
    <property type="evidence" value="ECO:0007669"/>
    <property type="project" value="TreeGrafter"/>
</dbReference>
<dbReference type="GO" id="GO:0016740">
    <property type="term" value="F:transferase activity"/>
    <property type="evidence" value="ECO:0007669"/>
    <property type="project" value="UniProtKB-KW"/>
</dbReference>
<gene>
    <name evidence="9" type="primary">athL</name>
    <name evidence="9" type="ordered locus">Tph_c01430</name>
</gene>
<sequence length="865" mass="97817">MSDKERSSQSNVKKYYKSTGFCSFGIGSEAAEVEVKDGKILRIRPLRYDSKYDTGKIRKWKITARGKTFEPCKKTPLGPFSYVYENRVYSPNRILYPLKRVDWDPDGERNPQNRGKSKFVRISWDEAAELIAKEIKRVCEKYGPTAVLVQGDGHGETKAVHGPHGCHLALMNLLGGCTVQARQPDSWEGWYWGAKHAWGQDPVGQGRQANLIKDISEHTTMMLFWGCDPETTPLGWGGMSASRLCFWFRELGIKIISICPDLNYAAAVHADKWIPVLPNTDAALQLAIAYTWITEDIYDKEYVATHTYGFEEFKKYVLGEEDGVAKTPKWAEKLCGVPARIIKALARKWAKEAVTIAHCNGGSYIRSCYSTEPGRLEVLLLAMQGLGKPGTGQLKFFEWQLFGLHDQNPLPRSEVLPSVEGAYRGAVLEPPEKGQFIPKTLIPKAILSDEPISWYGVTLAGMPKEDQFNEYRYPEVGCSEVHMIWSDTPCWTVCWNGGNKWIEALRSPKIECVVVQHPWFENDCLFADIILPINTKFEEEDISVDILNGNYNLVLYEGQCVEPLGESKSDYEAVAEVAKKLGLYEQYTQSKTVKEWIKTGFEKSGISDRISYEEWLEKGYYIIPPAEDWENDEPGFSPFYKDPENKPLDTPTGKIEFYATGLAEHFPDDKERPPVPHWIPYGESHQESLQHPRSEKYPFLIVSNHPRWRVHAQLDDVPWLREIPTCKVKGPDGYLYEPLWINPVDAKALGVKTGDVVKIYNDRGWVLGGAYVTERIMPGVVYQDHGARLDLIVPGESDRSGSNNLICPTNTTSKNCAGEVTSGYLVGVEKVDVEALKKQYPEVFNRPYDARYGVDQAAWIIGGDE</sequence>
<dbReference type="GO" id="GO:0030288">
    <property type="term" value="C:outer membrane-bounded periplasmic space"/>
    <property type="evidence" value="ECO:0007669"/>
    <property type="project" value="TreeGrafter"/>
</dbReference>
<dbReference type="RefSeq" id="WP_015049311.1">
    <property type="nucleotide sequence ID" value="NC_018870.1"/>
</dbReference>
<comment type="cofactor">
    <cofactor evidence="1">
        <name>Mo-bis(molybdopterin guanine dinucleotide)</name>
        <dbReference type="ChEBI" id="CHEBI:60539"/>
    </cofactor>
</comment>
<evidence type="ECO:0000256" key="3">
    <source>
        <dbReference type="ARBA" id="ARBA00022505"/>
    </source>
</evidence>
<dbReference type="Gene3D" id="3.40.228.10">
    <property type="entry name" value="Dimethylsulfoxide Reductase, domain 2"/>
    <property type="match status" value="1"/>
</dbReference>
<evidence type="ECO:0000259" key="7">
    <source>
        <dbReference type="Pfam" id="PF01568"/>
    </source>
</evidence>
<comment type="similarity">
    <text evidence="2">Belongs to the prokaryotic molybdopterin-containing oxidoreductase family.</text>
</comment>
<evidence type="ECO:0000259" key="8">
    <source>
        <dbReference type="Pfam" id="PF21423"/>
    </source>
</evidence>
<dbReference type="EMBL" id="CP003732">
    <property type="protein sequence ID" value="AFV10391.1"/>
    <property type="molecule type" value="Genomic_DNA"/>
</dbReference>
<feature type="domain" description="Molybdopterin oxidoreductase" evidence="6">
    <location>
        <begin position="93"/>
        <end position="580"/>
    </location>
</feature>
<keyword evidence="4" id="KW-0479">Metal-binding</keyword>
<feature type="domain" description="Pyrogallol hydroxytransferase large subunit-like N-terminal" evidence="8">
    <location>
        <begin position="33"/>
        <end position="81"/>
    </location>
</feature>
<feature type="domain" description="Molybdopterin dinucleotide-binding" evidence="7">
    <location>
        <begin position="701"/>
        <end position="810"/>
    </location>
</feature>
<organism evidence="9 10">
    <name type="scientific">Thermacetogenium phaeum (strain ATCC BAA-254 / DSM 26808 / PB)</name>
    <dbReference type="NCBI Taxonomy" id="1089553"/>
    <lineage>
        <taxon>Bacteria</taxon>
        <taxon>Bacillati</taxon>
        <taxon>Bacillota</taxon>
        <taxon>Clostridia</taxon>
        <taxon>Thermoanaerobacterales</taxon>
        <taxon>Thermoanaerobacteraceae</taxon>
        <taxon>Thermacetogenium</taxon>
    </lineage>
</organism>
<keyword evidence="3" id="KW-0500">Molybdenum</keyword>
<dbReference type="AlphaFoldDB" id="K4LBW7"/>
<dbReference type="KEGG" id="tpz:Tph_c01430"/>
<dbReference type="GO" id="GO:0043546">
    <property type="term" value="F:molybdopterin cofactor binding"/>
    <property type="evidence" value="ECO:0007669"/>
    <property type="project" value="InterPro"/>
</dbReference>
<reference evidence="9 10" key="1">
    <citation type="journal article" date="2012" name="BMC Genomics">
        <title>Genome-guided analysis of physiological and morphological traits of the fermentative acetate oxidizer Thermacetogenium phaeum.</title>
        <authorList>
            <person name="Oehler D."/>
            <person name="Poehlein A."/>
            <person name="Leimbach A."/>
            <person name="Muller N."/>
            <person name="Daniel R."/>
            <person name="Gottschalk G."/>
            <person name="Schink B."/>
        </authorList>
    </citation>
    <scope>NUCLEOTIDE SEQUENCE [LARGE SCALE GENOMIC DNA]</scope>
    <source>
        <strain evidence="10">ATCC BAA-254 / DSM 26808 / PB</strain>
    </source>
</reference>
<dbReference type="STRING" id="1089553.Tph_c01430"/>
<dbReference type="InterPro" id="IPR049032">
    <property type="entry name" value="AhtL-like_N"/>
</dbReference>
<evidence type="ECO:0000259" key="6">
    <source>
        <dbReference type="Pfam" id="PF00384"/>
    </source>
</evidence>
<dbReference type="GO" id="GO:0030151">
    <property type="term" value="F:molybdenum ion binding"/>
    <property type="evidence" value="ECO:0007669"/>
    <property type="project" value="TreeGrafter"/>
</dbReference>
<proteinExistence type="inferred from homology"/>
<dbReference type="PANTHER" id="PTHR43742">
    <property type="entry name" value="TRIMETHYLAMINE-N-OXIDE REDUCTASE"/>
    <property type="match status" value="1"/>
</dbReference>
<dbReference type="SUPFAM" id="SSF50692">
    <property type="entry name" value="ADC-like"/>
    <property type="match status" value="1"/>
</dbReference>
<keyword evidence="9" id="KW-0808">Transferase</keyword>
<dbReference type="GO" id="GO:0009061">
    <property type="term" value="P:anaerobic respiration"/>
    <property type="evidence" value="ECO:0007669"/>
    <property type="project" value="TreeGrafter"/>
</dbReference>
<dbReference type="SUPFAM" id="SSF53706">
    <property type="entry name" value="Formate dehydrogenase/DMSO reductase, domains 1-3"/>
    <property type="match status" value="1"/>
</dbReference>
<dbReference type="Pfam" id="PF01568">
    <property type="entry name" value="Molydop_binding"/>
    <property type="match status" value="1"/>
</dbReference>
<dbReference type="Gene3D" id="3.40.50.740">
    <property type="match status" value="2"/>
</dbReference>
<dbReference type="Pfam" id="PF21423">
    <property type="entry name" value="AhtL-like_1st"/>
    <property type="match status" value="1"/>
</dbReference>
<dbReference type="OrthoDB" id="219031at2"/>
<dbReference type="EC" id="1.97.1.2" evidence="9"/>
<accession>K4LBW7</accession>
<evidence type="ECO:0000313" key="9">
    <source>
        <dbReference type="EMBL" id="AFV10391.1"/>
    </source>
</evidence>
<keyword evidence="5 9" id="KW-0560">Oxidoreductase</keyword>
<dbReference type="InterPro" id="IPR050612">
    <property type="entry name" value="Prok_Mopterin_Oxidored"/>
</dbReference>
<evidence type="ECO:0000313" key="10">
    <source>
        <dbReference type="Proteomes" id="UP000000467"/>
    </source>
</evidence>
<dbReference type="GO" id="GO:0018706">
    <property type="term" value="F:pyrogallol hydroxytransferase activity"/>
    <property type="evidence" value="ECO:0007669"/>
    <property type="project" value="UniProtKB-EC"/>
</dbReference>
<dbReference type="Proteomes" id="UP000000467">
    <property type="component" value="Chromosome"/>
</dbReference>
<dbReference type="HOGENOM" id="CLU_000422_13_3_9"/>
<dbReference type="Pfam" id="PF00384">
    <property type="entry name" value="Molybdopterin"/>
    <property type="match status" value="1"/>
</dbReference>
<evidence type="ECO:0000256" key="4">
    <source>
        <dbReference type="ARBA" id="ARBA00022723"/>
    </source>
</evidence>
<dbReference type="CDD" id="cd02777">
    <property type="entry name" value="MopB_CT_DMSOR-like"/>
    <property type="match status" value="1"/>
</dbReference>
<name>K4LBW7_THEPS</name>
<protein>
    <submittedName>
        <fullName evidence="9">Pyrogallol hydroxytransferase large subunit AthL</fullName>
        <ecNumber evidence="9">1.97.1.2</ecNumber>
    </submittedName>
</protein>
<dbReference type="InterPro" id="IPR009010">
    <property type="entry name" value="Asp_de-COase-like_dom_sf"/>
</dbReference>
<dbReference type="PANTHER" id="PTHR43742:SF10">
    <property type="entry name" value="TRIMETHYLAMINE-N-OXIDE REDUCTASE 2"/>
    <property type="match status" value="1"/>
</dbReference>
<keyword evidence="10" id="KW-1185">Reference proteome</keyword>
<dbReference type="eggNOG" id="COG0243">
    <property type="taxonomic scope" value="Bacteria"/>
</dbReference>
<evidence type="ECO:0000256" key="5">
    <source>
        <dbReference type="ARBA" id="ARBA00023002"/>
    </source>
</evidence>
<dbReference type="Gene3D" id="2.20.25.340">
    <property type="match status" value="1"/>
</dbReference>
<dbReference type="InterPro" id="IPR006656">
    <property type="entry name" value="Mopterin_OxRdtase"/>
</dbReference>
<dbReference type="InterPro" id="IPR006657">
    <property type="entry name" value="MoPterin_dinucl-bd_dom"/>
</dbReference>
<evidence type="ECO:0000256" key="1">
    <source>
        <dbReference type="ARBA" id="ARBA00001942"/>
    </source>
</evidence>
<evidence type="ECO:0000256" key="2">
    <source>
        <dbReference type="ARBA" id="ARBA00010312"/>
    </source>
</evidence>